<keyword evidence="1" id="KW-0328">Glycosyltransferase</keyword>
<dbReference type="PANTHER" id="PTHR45947">
    <property type="entry name" value="SULFOQUINOVOSYL TRANSFERASE SQD2"/>
    <property type="match status" value="1"/>
</dbReference>
<evidence type="ECO:0000259" key="4">
    <source>
        <dbReference type="Pfam" id="PF13439"/>
    </source>
</evidence>
<evidence type="ECO:0000313" key="6">
    <source>
        <dbReference type="Proteomes" id="UP000886842"/>
    </source>
</evidence>
<feature type="domain" description="Glycosyl transferase family 1" evidence="3">
    <location>
        <begin position="203"/>
        <end position="361"/>
    </location>
</feature>
<dbReference type="Gene3D" id="3.40.50.2000">
    <property type="entry name" value="Glycogen Phosphorylase B"/>
    <property type="match status" value="2"/>
</dbReference>
<feature type="domain" description="Glycosyltransferase subfamily 4-like N-terminal" evidence="4">
    <location>
        <begin position="14"/>
        <end position="190"/>
    </location>
</feature>
<evidence type="ECO:0000313" key="5">
    <source>
        <dbReference type="EMBL" id="HIT76494.1"/>
    </source>
</evidence>
<dbReference type="Pfam" id="PF13439">
    <property type="entry name" value="Glyco_transf_4"/>
    <property type="match status" value="1"/>
</dbReference>
<proteinExistence type="predicted"/>
<dbReference type="Pfam" id="PF00534">
    <property type="entry name" value="Glycos_transf_1"/>
    <property type="match status" value="1"/>
</dbReference>
<sequence length="398" mass="44138">MRILLASDTYPPDVNGASRFTERLALGLTGRGHEVHVAAPSAEGPGLTESLDGVTVHRVVSYRWPLHEWYRVCLPWTAKPACRRIVEKVRPDVVHVQAHFIVGRYTTIAAHDLGYPLIATNHFMPENLFMHARTPQWFEETARKAAWWDLQNVFGRAQHITAPTPRAVELLEQRTRLTGEALSNGIDPTRYEAAAGRASHDPAHPVILFVGRLDQEKRVDELLRAFAALPEELRGPDGARVEIIGDGSCRDEWKRLVGELGVDDRVRFRGYVSEDELVEAYGRCDIFCMPGIAELQSLVTLEAMSAGKPVVAADAMALPHLVHPGENGMLYTPGNITQLRDHLASLISDPAMRERYGRASRAIVARHSFAKTLDRFEELYGEAIGQEAPSPVEAAGQA</sequence>
<keyword evidence="2" id="KW-0808">Transferase</keyword>
<dbReference type="EMBL" id="DVLP01000380">
    <property type="protein sequence ID" value="HIT76494.1"/>
    <property type="molecule type" value="Genomic_DNA"/>
</dbReference>
<gene>
    <name evidence="5" type="ORF">IAA98_12990</name>
</gene>
<dbReference type="InterPro" id="IPR028098">
    <property type="entry name" value="Glyco_trans_4-like_N"/>
</dbReference>
<dbReference type="AlphaFoldDB" id="A0A9D1GZT4"/>
<dbReference type="InterPro" id="IPR001296">
    <property type="entry name" value="Glyco_trans_1"/>
</dbReference>
<comment type="caution">
    <text evidence="5">The sequence shown here is derived from an EMBL/GenBank/DDBJ whole genome shotgun (WGS) entry which is preliminary data.</text>
</comment>
<evidence type="ECO:0000256" key="2">
    <source>
        <dbReference type="ARBA" id="ARBA00022679"/>
    </source>
</evidence>
<evidence type="ECO:0000256" key="1">
    <source>
        <dbReference type="ARBA" id="ARBA00022676"/>
    </source>
</evidence>
<evidence type="ECO:0000259" key="3">
    <source>
        <dbReference type="Pfam" id="PF00534"/>
    </source>
</evidence>
<dbReference type="GO" id="GO:0016757">
    <property type="term" value="F:glycosyltransferase activity"/>
    <property type="evidence" value="ECO:0007669"/>
    <property type="project" value="UniProtKB-KW"/>
</dbReference>
<reference evidence="5" key="2">
    <citation type="journal article" date="2021" name="PeerJ">
        <title>Extensive microbial diversity within the chicken gut microbiome revealed by metagenomics and culture.</title>
        <authorList>
            <person name="Gilroy R."/>
            <person name="Ravi A."/>
            <person name="Getino M."/>
            <person name="Pursley I."/>
            <person name="Horton D.L."/>
            <person name="Alikhan N.F."/>
            <person name="Baker D."/>
            <person name="Gharbi K."/>
            <person name="Hall N."/>
            <person name="Watson M."/>
            <person name="Adriaenssens E.M."/>
            <person name="Foster-Nyarko E."/>
            <person name="Jarju S."/>
            <person name="Secka A."/>
            <person name="Antonio M."/>
            <person name="Oren A."/>
            <person name="Chaudhuri R.R."/>
            <person name="La Ragione R."/>
            <person name="Hildebrand F."/>
            <person name="Pallen M.J."/>
        </authorList>
    </citation>
    <scope>NUCLEOTIDE SEQUENCE</scope>
    <source>
        <strain evidence="5">ChiGjej1B1-24693</strain>
    </source>
</reference>
<name>A0A9D1GZT4_9ACTN</name>
<dbReference type="InterPro" id="IPR050194">
    <property type="entry name" value="Glycosyltransferase_grp1"/>
</dbReference>
<dbReference type="SUPFAM" id="SSF53756">
    <property type="entry name" value="UDP-Glycosyltransferase/glycogen phosphorylase"/>
    <property type="match status" value="1"/>
</dbReference>
<dbReference type="PANTHER" id="PTHR45947:SF3">
    <property type="entry name" value="SULFOQUINOVOSYL TRANSFERASE SQD2"/>
    <property type="match status" value="1"/>
</dbReference>
<organism evidence="5 6">
    <name type="scientific">Candidatus Avipropionibacterium avicola</name>
    <dbReference type="NCBI Taxonomy" id="2840701"/>
    <lineage>
        <taxon>Bacteria</taxon>
        <taxon>Bacillati</taxon>
        <taxon>Actinomycetota</taxon>
        <taxon>Actinomycetes</taxon>
        <taxon>Propionibacteriales</taxon>
        <taxon>Propionibacteriaceae</taxon>
        <taxon>Propionibacteriaceae incertae sedis</taxon>
        <taxon>Candidatus Avipropionibacterium</taxon>
    </lineage>
</organism>
<protein>
    <submittedName>
        <fullName evidence="5">Glycosyltransferase</fullName>
    </submittedName>
</protein>
<dbReference type="GO" id="GO:1901137">
    <property type="term" value="P:carbohydrate derivative biosynthetic process"/>
    <property type="evidence" value="ECO:0007669"/>
    <property type="project" value="UniProtKB-ARBA"/>
</dbReference>
<reference evidence="5" key="1">
    <citation type="submission" date="2020-10" db="EMBL/GenBank/DDBJ databases">
        <authorList>
            <person name="Gilroy R."/>
        </authorList>
    </citation>
    <scope>NUCLEOTIDE SEQUENCE</scope>
    <source>
        <strain evidence="5">ChiGjej1B1-24693</strain>
    </source>
</reference>
<accession>A0A9D1GZT4</accession>
<dbReference type="Proteomes" id="UP000886842">
    <property type="component" value="Unassembled WGS sequence"/>
</dbReference>